<reference evidence="1 3" key="1">
    <citation type="journal article" date="2019" name="Sci. Rep.">
        <title>Orb-weaving spider Araneus ventricosus genome elucidates the spidroin gene catalogue.</title>
        <authorList>
            <person name="Kono N."/>
            <person name="Nakamura H."/>
            <person name="Ohtoshi R."/>
            <person name="Moran D.A.P."/>
            <person name="Shinohara A."/>
            <person name="Yoshida Y."/>
            <person name="Fujiwara M."/>
            <person name="Mori M."/>
            <person name="Tomita M."/>
            <person name="Arakawa K."/>
        </authorList>
    </citation>
    <scope>NUCLEOTIDE SEQUENCE [LARGE SCALE GENOMIC DNA]</scope>
</reference>
<evidence type="ECO:0000313" key="2">
    <source>
        <dbReference type="EMBL" id="GBN89882.1"/>
    </source>
</evidence>
<dbReference type="Proteomes" id="UP000499080">
    <property type="component" value="Unassembled WGS sequence"/>
</dbReference>
<name>A0A4Y2SPS1_ARAVE</name>
<gene>
    <name evidence="1" type="ORF">AVEN_172249_1</name>
    <name evidence="2" type="ORF">AVEN_184768_1</name>
</gene>
<sequence length="139" mass="15354">MNYFSVIRPPSGQITQPQSCAFLHGVDWKLSTLDRRSLSATHGWSIPNGTALTPWTPLGLHKAGQFYYPLRSSCVAPGTSLCGLPYRGKEGKRMSKYVGIATRQEVRVYYPTAINVLQAANSFSVILSLVTCPRRVHQA</sequence>
<dbReference type="AlphaFoldDB" id="A0A4Y2SPS1"/>
<dbReference type="EMBL" id="BGPR01023024">
    <property type="protein sequence ID" value="GBN89882.1"/>
    <property type="molecule type" value="Genomic_DNA"/>
</dbReference>
<keyword evidence="3" id="KW-1185">Reference proteome</keyword>
<proteinExistence type="predicted"/>
<dbReference type="EMBL" id="BGPR01023018">
    <property type="protein sequence ID" value="GBN89871.1"/>
    <property type="molecule type" value="Genomic_DNA"/>
</dbReference>
<organism evidence="1 3">
    <name type="scientific">Araneus ventricosus</name>
    <name type="common">Orbweaver spider</name>
    <name type="synonym">Epeira ventricosa</name>
    <dbReference type="NCBI Taxonomy" id="182803"/>
    <lineage>
        <taxon>Eukaryota</taxon>
        <taxon>Metazoa</taxon>
        <taxon>Ecdysozoa</taxon>
        <taxon>Arthropoda</taxon>
        <taxon>Chelicerata</taxon>
        <taxon>Arachnida</taxon>
        <taxon>Araneae</taxon>
        <taxon>Araneomorphae</taxon>
        <taxon>Entelegynae</taxon>
        <taxon>Araneoidea</taxon>
        <taxon>Araneidae</taxon>
        <taxon>Araneus</taxon>
    </lineage>
</organism>
<protein>
    <submittedName>
        <fullName evidence="1">Uncharacterized protein</fullName>
    </submittedName>
</protein>
<comment type="caution">
    <text evidence="1">The sequence shown here is derived from an EMBL/GenBank/DDBJ whole genome shotgun (WGS) entry which is preliminary data.</text>
</comment>
<evidence type="ECO:0000313" key="3">
    <source>
        <dbReference type="Proteomes" id="UP000499080"/>
    </source>
</evidence>
<evidence type="ECO:0000313" key="1">
    <source>
        <dbReference type="EMBL" id="GBN89871.1"/>
    </source>
</evidence>
<accession>A0A4Y2SPS1</accession>